<reference evidence="1" key="1">
    <citation type="submission" date="2019-08" db="EMBL/GenBank/DDBJ databases">
        <authorList>
            <person name="Kucharzyk K."/>
            <person name="Murdoch R.W."/>
            <person name="Higgins S."/>
            <person name="Loffler F."/>
        </authorList>
    </citation>
    <scope>NUCLEOTIDE SEQUENCE</scope>
</reference>
<dbReference type="EMBL" id="VSSQ01000016">
    <property type="protein sequence ID" value="MPL61827.1"/>
    <property type="molecule type" value="Genomic_DNA"/>
</dbReference>
<proteinExistence type="predicted"/>
<evidence type="ECO:0000313" key="1">
    <source>
        <dbReference type="EMBL" id="MPL61827.1"/>
    </source>
</evidence>
<comment type="caution">
    <text evidence="1">The sequence shown here is derived from an EMBL/GenBank/DDBJ whole genome shotgun (WGS) entry which is preliminary data.</text>
</comment>
<organism evidence="1">
    <name type="scientific">bioreactor metagenome</name>
    <dbReference type="NCBI Taxonomy" id="1076179"/>
    <lineage>
        <taxon>unclassified sequences</taxon>
        <taxon>metagenomes</taxon>
        <taxon>ecological metagenomes</taxon>
    </lineage>
</organism>
<accession>A0A644T5N8</accession>
<gene>
    <name evidence="1" type="ORF">SDC9_07416</name>
</gene>
<protein>
    <submittedName>
        <fullName evidence="1">Uncharacterized protein</fullName>
    </submittedName>
</protein>
<name>A0A644T5N8_9ZZZZ</name>
<sequence>MLKKRLFIVLLIIIVLGFTLNTTYAKTYNFHGKEINGNAEYWGENSKMAVNTVYTHHKCIVSVTSKVKVKYLRYYYYKGYNLKVKKLSLKQPRPRYSGAWNGKVRDYEKTVKCKPYHYPVKISVVV</sequence>
<dbReference type="AlphaFoldDB" id="A0A644T5N8"/>